<dbReference type="AlphaFoldDB" id="A0A5B7YH12"/>
<organism evidence="1 2">
    <name type="scientific">Salinimonas iocasae</name>
    <dbReference type="NCBI Taxonomy" id="2572577"/>
    <lineage>
        <taxon>Bacteria</taxon>
        <taxon>Pseudomonadati</taxon>
        <taxon>Pseudomonadota</taxon>
        <taxon>Gammaproteobacteria</taxon>
        <taxon>Alteromonadales</taxon>
        <taxon>Alteromonadaceae</taxon>
        <taxon>Alteromonas/Salinimonas group</taxon>
        <taxon>Salinimonas</taxon>
    </lineage>
</organism>
<sequence>MNELTLEELNSVNGAGLDESVCVASFGALGALGGFIGGGIATAGIGMGPGALWGFGFGTQIGTAVCIP</sequence>
<gene>
    <name evidence="1" type="ORF">FBQ74_16250</name>
</gene>
<evidence type="ECO:0000313" key="1">
    <source>
        <dbReference type="EMBL" id="QCZ94927.1"/>
    </source>
</evidence>
<protein>
    <submittedName>
        <fullName evidence="1">Bacteriocin-like peptide</fullName>
    </submittedName>
</protein>
<dbReference type="RefSeq" id="WP_139757658.1">
    <property type="nucleotide sequence ID" value="NZ_CP039852.1"/>
</dbReference>
<accession>A0A5B7YH12</accession>
<name>A0A5B7YH12_9ALTE</name>
<evidence type="ECO:0000313" key="2">
    <source>
        <dbReference type="Proteomes" id="UP000304912"/>
    </source>
</evidence>
<dbReference type="Proteomes" id="UP000304912">
    <property type="component" value="Chromosome"/>
</dbReference>
<dbReference type="EMBL" id="CP039852">
    <property type="protein sequence ID" value="QCZ94927.1"/>
    <property type="molecule type" value="Genomic_DNA"/>
</dbReference>
<keyword evidence="2" id="KW-1185">Reference proteome</keyword>
<proteinExistence type="predicted"/>
<reference evidence="1 2" key="1">
    <citation type="submission" date="2019-04" db="EMBL/GenBank/DDBJ databases">
        <title>Salinimonas iocasae sp. nov., a halophilic bacterium isolated from the outer tube casing of tubeworms in Okinawa Trough.</title>
        <authorList>
            <person name="Zhang H."/>
            <person name="Wang H."/>
            <person name="Li C."/>
        </authorList>
    </citation>
    <scope>NUCLEOTIDE SEQUENCE [LARGE SCALE GENOMIC DNA]</scope>
    <source>
        <strain evidence="1 2">KX18D6</strain>
    </source>
</reference>
<dbReference type="KEGG" id="salk:FBQ74_16250"/>